<feature type="transmembrane region" description="Helical" evidence="10">
    <location>
        <begin position="178"/>
        <end position="198"/>
    </location>
</feature>
<feature type="region of interest" description="Disordered" evidence="9">
    <location>
        <begin position="832"/>
        <end position="866"/>
    </location>
</feature>
<reference evidence="13" key="1">
    <citation type="journal article" date="2020" name="Fungal Divers.">
        <title>Resolving the Mortierellaceae phylogeny through synthesis of multi-gene phylogenetics and phylogenomics.</title>
        <authorList>
            <person name="Vandepol N."/>
            <person name="Liber J."/>
            <person name="Desiro A."/>
            <person name="Na H."/>
            <person name="Kennedy M."/>
            <person name="Barry K."/>
            <person name="Grigoriev I.V."/>
            <person name="Miller A.N."/>
            <person name="O'Donnell K."/>
            <person name="Stajich J.E."/>
            <person name="Bonito G."/>
        </authorList>
    </citation>
    <scope>NUCLEOTIDE SEQUENCE</scope>
    <source>
        <strain evidence="13">NVP1</strain>
    </source>
</reference>
<dbReference type="SUPFAM" id="SSF52540">
    <property type="entry name" value="P-loop containing nucleoside triphosphate hydrolases"/>
    <property type="match status" value="2"/>
</dbReference>
<dbReference type="SMART" id="SM00382">
    <property type="entry name" value="AAA"/>
    <property type="match status" value="2"/>
</dbReference>
<feature type="region of interest" description="Disordered" evidence="9">
    <location>
        <begin position="1"/>
        <end position="22"/>
    </location>
</feature>
<dbReference type="GO" id="GO:0016887">
    <property type="term" value="F:ATP hydrolysis activity"/>
    <property type="evidence" value="ECO:0007669"/>
    <property type="project" value="InterPro"/>
</dbReference>
<gene>
    <name evidence="13" type="ORF">BG006_010140</name>
</gene>
<dbReference type="CDD" id="cd18606">
    <property type="entry name" value="ABC_6TM_YOR1_D2_like"/>
    <property type="match status" value="1"/>
</dbReference>
<feature type="compositionally biased region" description="Basic and acidic residues" evidence="9">
    <location>
        <begin position="478"/>
        <end position="506"/>
    </location>
</feature>
<evidence type="ECO:0000256" key="10">
    <source>
        <dbReference type="SAM" id="Phobius"/>
    </source>
</evidence>
<keyword evidence="7 10" id="KW-1133">Transmembrane helix</keyword>
<proteinExistence type="inferred from homology"/>
<dbReference type="FunFam" id="1.20.1560.10:FF:000082">
    <property type="entry name" value="ABC transporter, multidrug resistance associated protein"/>
    <property type="match status" value="1"/>
</dbReference>
<dbReference type="PROSITE" id="PS50893">
    <property type="entry name" value="ABC_TRANSPORTER_2"/>
    <property type="match status" value="2"/>
</dbReference>
<feature type="domain" description="ABC transmembrane type-1" evidence="12">
    <location>
        <begin position="137"/>
        <end position="424"/>
    </location>
</feature>
<dbReference type="FunFam" id="3.40.50.300:FF:000565">
    <property type="entry name" value="ABC bile acid transporter"/>
    <property type="match status" value="1"/>
</dbReference>
<dbReference type="Gene3D" id="1.20.1560.10">
    <property type="entry name" value="ABC transporter type 1, transmembrane domain"/>
    <property type="match status" value="2"/>
</dbReference>
<dbReference type="CDD" id="cd03244">
    <property type="entry name" value="ABCC_MRP_domain2"/>
    <property type="match status" value="1"/>
</dbReference>
<evidence type="ECO:0000259" key="12">
    <source>
        <dbReference type="PROSITE" id="PS50929"/>
    </source>
</evidence>
<dbReference type="PANTHER" id="PTHR24223:SF456">
    <property type="entry name" value="MULTIDRUG RESISTANCE-ASSOCIATED PROTEIN LETHAL(2)03659"/>
    <property type="match status" value="1"/>
</dbReference>
<feature type="transmembrane region" description="Helical" evidence="10">
    <location>
        <begin position="284"/>
        <end position="302"/>
    </location>
</feature>
<evidence type="ECO:0000256" key="5">
    <source>
        <dbReference type="ARBA" id="ARBA00022741"/>
    </source>
</evidence>
<protein>
    <submittedName>
        <fullName evidence="13">Uncharacterized protein</fullName>
    </submittedName>
</protein>
<dbReference type="Gene3D" id="3.40.50.300">
    <property type="entry name" value="P-loop containing nucleotide triphosphate hydrolases"/>
    <property type="match status" value="2"/>
</dbReference>
<comment type="similarity">
    <text evidence="2">Belongs to the ABC transporter superfamily. ABCC family. Conjugate transporter (TC 3.A.1.208) subfamily.</text>
</comment>
<dbReference type="PANTHER" id="PTHR24223">
    <property type="entry name" value="ATP-BINDING CASSETTE SUB-FAMILY C"/>
    <property type="match status" value="1"/>
</dbReference>
<dbReference type="FunFam" id="3.40.50.300:FF:000997">
    <property type="entry name" value="Multidrug resistance-associated protein 1"/>
    <property type="match status" value="1"/>
</dbReference>
<feature type="transmembrane region" description="Helical" evidence="10">
    <location>
        <begin position="392"/>
        <end position="412"/>
    </location>
</feature>
<dbReference type="FunFam" id="1.20.1560.10:FF:000010">
    <property type="entry name" value="Multidrug resistance-associated ABC transporter"/>
    <property type="match status" value="1"/>
</dbReference>
<dbReference type="Pfam" id="PF00005">
    <property type="entry name" value="ABC_tran"/>
    <property type="match status" value="2"/>
</dbReference>
<feature type="transmembrane region" description="Helical" evidence="10">
    <location>
        <begin position="879"/>
        <end position="902"/>
    </location>
</feature>
<feature type="compositionally biased region" description="Basic and acidic residues" evidence="9">
    <location>
        <begin position="587"/>
        <end position="597"/>
    </location>
</feature>
<dbReference type="EMBL" id="JAAAUY010000783">
    <property type="protein sequence ID" value="KAF9326439.1"/>
    <property type="molecule type" value="Genomic_DNA"/>
</dbReference>
<feature type="domain" description="ABC transmembrane type-1" evidence="12">
    <location>
        <begin position="891"/>
        <end position="1166"/>
    </location>
</feature>
<dbReference type="InterPro" id="IPR017871">
    <property type="entry name" value="ABC_transporter-like_CS"/>
</dbReference>
<dbReference type="CDD" id="cd18597">
    <property type="entry name" value="ABC_6TM_YOR1_D1_like"/>
    <property type="match status" value="1"/>
</dbReference>
<dbReference type="Proteomes" id="UP000696485">
    <property type="component" value="Unassembled WGS sequence"/>
</dbReference>
<keyword evidence="14" id="KW-1185">Reference proteome</keyword>
<dbReference type="InterPro" id="IPR011527">
    <property type="entry name" value="ABC1_TM_dom"/>
</dbReference>
<evidence type="ECO:0000256" key="8">
    <source>
        <dbReference type="ARBA" id="ARBA00023136"/>
    </source>
</evidence>
<sequence length="1493" mass="166176">MKFSRKPKAIPPIPASGTTPGVCPEHSSSVFSRLTFAWVQPLMTLGSKRPLEKEDIWELTEQRRASYIATRFREFWAKEVAKHKESVIEAEKFEAEALATSTSTSSGKLAKTKKPKIYQVKLWRAINNTFLWQFWSAAVLKVIGDCLQVFQPLVTKAILTFAEKSWIAYGDGNPLPPLWHGILMAIALYLMGVFSTLAQHQFWQRSTGVGVGIRTSLITTIYRKGLLLSAKAKQDFSTGKITNLMSTDTTRLDFLAGYFHILWTAPLMILLILALLIVNMGPTALVGFVFLIIFGPIQARIVSALSVIRRKSTLITDARVKLTQEVLQGMRVIKFYGWEEAFLIKLEDLRNKELKYVRTLLISRSGIAAVNLTVPVIAATLTFVAYSLDGNVLTPAVVFSSLSLFNIMRMPLMILPQVVSAMVDATVSVRRIEDLLLADELEDLPPVHPDSEFAINVTNGDFQWEGSLKPLTMEELQQQEKEERNRSANKKEQKKEQKAKERAERKEIKKLAKAQGISQLEAQKLYRESRLEKSLSEQSSETMSNQEKMISKLSEKDPSPDTDSILSSSVGIEQLQDEDTNNINNDDGDHQDSVHSEEKATFALKNINLSIPRGQLVAIVGAVGSGKSSLLNALVGEMRKTGGSMEYGGTIGYCPQSAWIQNATVQDNILFGQPLDEVRYRSVIRNCALERDIQILPDGDQTEIGERGINLSGGQKQRVNIARAVYFDADVVLLDDPLSAVDAHVGKYLFKNCIMGALQGKTRVLVTHQLHVLPQVDYVICMKDGEIVERGTFQELMSNEGEFSNLMKAHGGIEEEHVEDEEEKAVVVAAAEQTSEKAEEEMTEGKGEKKDAPGGKPKGLMSQEERATGSVDGKIYKNYVNAAGGGLLVPLLLLLLILTQIAKVGNDLWLSWWTELKFDKSQTFYMVLYAVWGIAQGVFQFINGFYFSLAGARAAKNLHQKALQNIFRAPTSFFDTTPLGRIINRFSKDVDACDNLLSESYRMFTGTAAIVLSTFILISAIFPYFLIPLVPMLVFYYYAAIYYRSSSRELKRIDSILRSSLYAHFSETLSGLATIRAYREQDRFIERNAYFIDLENRPYFMSYSIQRWLGVRLETIANTLVFCTSLLGVCGRTSISPATIGLVLSYSMSVTGTFNWCVRQYAEVENNMNAVERLHHYAEELDVEADAIIPDNRPSDQWPSAGAIKIRNLEMRYRPELPSVLHDLSLDIQGGEKIGVVGRTGAGKSSIMMALFRLVEPSKGTIEIDGVDVGKIGLFDLRTRLAIIPQDPILFSGTIRSNLDPFEKRTDQELWEVLERSDLKAYVTSCEGGLDSQVSEFGENLSVGQRQLLCLARAMLTRARVIIMDEATASVDVATDVMLQKAIRVDFAQSTVLTIAHRLNTVIDYSRVLVLDHGEIREFDTPANLLRNPDSVFSSMVDETGAANAALLRSLANAAEAGNAIAVEEVLAASQAKVVNGDKEEVVENEEAKPYSV</sequence>
<comment type="caution">
    <text evidence="13">The sequence shown here is derived from an EMBL/GenBank/DDBJ whole genome shotgun (WGS) entry which is preliminary data.</text>
</comment>
<dbReference type="InterPro" id="IPR036640">
    <property type="entry name" value="ABC1_TM_sf"/>
</dbReference>
<feature type="transmembrane region" description="Helical" evidence="10">
    <location>
        <begin position="922"/>
        <end position="947"/>
    </location>
</feature>
<feature type="region of interest" description="Disordered" evidence="9">
    <location>
        <begin position="578"/>
        <end position="597"/>
    </location>
</feature>
<evidence type="ECO:0000256" key="7">
    <source>
        <dbReference type="ARBA" id="ARBA00022989"/>
    </source>
</evidence>
<feature type="domain" description="ABC transporter" evidence="11">
    <location>
        <begin position="1204"/>
        <end position="1438"/>
    </location>
</feature>
<dbReference type="PROSITE" id="PS50929">
    <property type="entry name" value="ABC_TM1F"/>
    <property type="match status" value="2"/>
</dbReference>
<evidence type="ECO:0000256" key="9">
    <source>
        <dbReference type="SAM" id="MobiDB-lite"/>
    </source>
</evidence>
<dbReference type="GO" id="GO:0005524">
    <property type="term" value="F:ATP binding"/>
    <property type="evidence" value="ECO:0007669"/>
    <property type="project" value="UniProtKB-KW"/>
</dbReference>
<evidence type="ECO:0000313" key="14">
    <source>
        <dbReference type="Proteomes" id="UP000696485"/>
    </source>
</evidence>
<feature type="compositionally biased region" description="Polar residues" evidence="9">
    <location>
        <begin position="536"/>
        <end position="548"/>
    </location>
</feature>
<dbReference type="InterPro" id="IPR027417">
    <property type="entry name" value="P-loop_NTPase"/>
</dbReference>
<keyword evidence="4 10" id="KW-0812">Transmembrane</keyword>
<dbReference type="SUPFAM" id="SSF90123">
    <property type="entry name" value="ABC transporter transmembrane region"/>
    <property type="match status" value="2"/>
</dbReference>
<dbReference type="GO" id="GO:0140359">
    <property type="term" value="F:ABC-type transporter activity"/>
    <property type="evidence" value="ECO:0007669"/>
    <property type="project" value="InterPro"/>
</dbReference>
<dbReference type="Pfam" id="PF00664">
    <property type="entry name" value="ABC_membrane"/>
    <property type="match status" value="2"/>
</dbReference>
<dbReference type="InterPro" id="IPR003593">
    <property type="entry name" value="AAA+_ATPase"/>
</dbReference>
<dbReference type="InterPro" id="IPR003439">
    <property type="entry name" value="ABC_transporter-like_ATP-bd"/>
</dbReference>
<feature type="domain" description="ABC transporter" evidence="11">
    <location>
        <begin position="575"/>
        <end position="809"/>
    </location>
</feature>
<dbReference type="InterPro" id="IPR050173">
    <property type="entry name" value="ABC_transporter_C-like"/>
</dbReference>
<feature type="region of interest" description="Disordered" evidence="9">
    <location>
        <begin position="476"/>
        <end position="506"/>
    </location>
</feature>
<dbReference type="PROSITE" id="PS00211">
    <property type="entry name" value="ABC_TRANSPORTER_1"/>
    <property type="match status" value="2"/>
</dbReference>
<organism evidence="13 14">
    <name type="scientific">Podila minutissima</name>
    <dbReference type="NCBI Taxonomy" id="64525"/>
    <lineage>
        <taxon>Eukaryota</taxon>
        <taxon>Fungi</taxon>
        <taxon>Fungi incertae sedis</taxon>
        <taxon>Mucoromycota</taxon>
        <taxon>Mortierellomycotina</taxon>
        <taxon>Mortierellomycetes</taxon>
        <taxon>Mortierellales</taxon>
        <taxon>Mortierellaceae</taxon>
        <taxon>Podila</taxon>
    </lineage>
</organism>
<evidence type="ECO:0000256" key="2">
    <source>
        <dbReference type="ARBA" id="ARBA00009726"/>
    </source>
</evidence>
<evidence type="ECO:0000256" key="6">
    <source>
        <dbReference type="ARBA" id="ARBA00022840"/>
    </source>
</evidence>
<comment type="subcellular location">
    <subcellularLocation>
        <location evidence="1">Membrane</location>
        <topology evidence="1">Multi-pass membrane protein</topology>
    </subcellularLocation>
</comment>
<dbReference type="GO" id="GO:0016020">
    <property type="term" value="C:membrane"/>
    <property type="evidence" value="ECO:0007669"/>
    <property type="project" value="UniProtKB-SubCell"/>
</dbReference>
<evidence type="ECO:0000256" key="1">
    <source>
        <dbReference type="ARBA" id="ARBA00004141"/>
    </source>
</evidence>
<evidence type="ECO:0000256" key="3">
    <source>
        <dbReference type="ARBA" id="ARBA00022448"/>
    </source>
</evidence>
<feature type="transmembrane region" description="Helical" evidence="10">
    <location>
        <begin position="255"/>
        <end position="278"/>
    </location>
</feature>
<evidence type="ECO:0000256" key="4">
    <source>
        <dbReference type="ARBA" id="ARBA00022692"/>
    </source>
</evidence>
<feature type="transmembrane region" description="Helical" evidence="10">
    <location>
        <begin position="361"/>
        <end position="386"/>
    </location>
</feature>
<evidence type="ECO:0000259" key="11">
    <source>
        <dbReference type="PROSITE" id="PS50893"/>
    </source>
</evidence>
<evidence type="ECO:0000313" key="13">
    <source>
        <dbReference type="EMBL" id="KAF9326439.1"/>
    </source>
</evidence>
<name>A0A9P5VIT6_9FUNG</name>
<feature type="compositionally biased region" description="Basic and acidic residues" evidence="9">
    <location>
        <begin position="549"/>
        <end position="559"/>
    </location>
</feature>
<accession>A0A9P5VIT6</accession>
<keyword evidence="8 10" id="KW-0472">Membrane</keyword>
<keyword evidence="6" id="KW-0067">ATP-binding</keyword>
<feature type="region of interest" description="Disordered" evidence="9">
    <location>
        <begin position="531"/>
        <end position="566"/>
    </location>
</feature>
<keyword evidence="3" id="KW-0813">Transport</keyword>
<keyword evidence="5" id="KW-0547">Nucleotide-binding</keyword>
<feature type="compositionally biased region" description="Basic and acidic residues" evidence="9">
    <location>
        <begin position="843"/>
        <end position="853"/>
    </location>
</feature>
<dbReference type="CDD" id="cd03250">
    <property type="entry name" value="ABCC_MRP_domain1"/>
    <property type="match status" value="1"/>
</dbReference>